<evidence type="ECO:0000259" key="8">
    <source>
        <dbReference type="PROSITE" id="PS50103"/>
    </source>
</evidence>
<dbReference type="GO" id="GO:0045892">
    <property type="term" value="P:negative regulation of DNA-templated transcription"/>
    <property type="evidence" value="ECO:0007669"/>
    <property type="project" value="InterPro"/>
</dbReference>
<feature type="region of interest" description="Disordered" evidence="7">
    <location>
        <begin position="767"/>
        <end position="841"/>
    </location>
</feature>
<feature type="region of interest" description="Disordered" evidence="7">
    <location>
        <begin position="662"/>
        <end position="683"/>
    </location>
</feature>
<feature type="region of interest" description="Disordered" evidence="7">
    <location>
        <begin position="118"/>
        <end position="178"/>
    </location>
</feature>
<dbReference type="InterPro" id="IPR000571">
    <property type="entry name" value="Znf_CCCH"/>
</dbReference>
<keyword evidence="5 6" id="KW-0862">Zinc</keyword>
<evidence type="ECO:0000256" key="7">
    <source>
        <dbReference type="SAM" id="MobiDB-lite"/>
    </source>
</evidence>
<reference evidence="9" key="1">
    <citation type="submission" date="2025-08" db="UniProtKB">
        <authorList>
            <consortium name="Ensembl"/>
        </authorList>
    </citation>
    <scope>IDENTIFICATION</scope>
</reference>
<dbReference type="SUPFAM" id="SSF90229">
    <property type="entry name" value="CCCH zinc finger"/>
    <property type="match status" value="2"/>
</dbReference>
<dbReference type="Gene3D" id="4.10.1000.10">
    <property type="entry name" value="Zinc finger, CCCH-type"/>
    <property type="match status" value="1"/>
</dbReference>
<dbReference type="InterPro" id="IPR036855">
    <property type="entry name" value="Znf_CCCH_sf"/>
</dbReference>
<dbReference type="Gene3D" id="1.20.120.1350">
    <property type="entry name" value="Pneumovirus matrix protein 2 (M2), zinc-binding domain"/>
    <property type="match status" value="1"/>
</dbReference>
<dbReference type="GO" id="GO:0003723">
    <property type="term" value="F:RNA binding"/>
    <property type="evidence" value="ECO:0007669"/>
    <property type="project" value="InterPro"/>
</dbReference>
<dbReference type="AlphaFoldDB" id="A0A3Q3L1C5"/>
<evidence type="ECO:0000256" key="6">
    <source>
        <dbReference type="PROSITE-ProRule" id="PRU00723"/>
    </source>
</evidence>
<evidence type="ECO:0000256" key="1">
    <source>
        <dbReference type="ARBA" id="ARBA00022553"/>
    </source>
</evidence>
<evidence type="ECO:0000313" key="10">
    <source>
        <dbReference type="Proteomes" id="UP000261640"/>
    </source>
</evidence>
<dbReference type="InterPro" id="IPR054361">
    <property type="entry name" value="Znf-CCCH_ZC3H4/6/8"/>
</dbReference>
<dbReference type="RefSeq" id="XP_026159750.1">
    <property type="nucleotide sequence ID" value="XM_026303965.2"/>
</dbReference>
<feature type="region of interest" description="Disordered" evidence="7">
    <location>
        <begin position="871"/>
        <end position="890"/>
    </location>
</feature>
<dbReference type="Pfam" id="PF22623">
    <property type="entry name" value="zf-CCCH_9"/>
    <property type="match status" value="1"/>
</dbReference>
<dbReference type="GeneTree" id="ENSGT00940000157396"/>
<dbReference type="InterPro" id="IPR045124">
    <property type="entry name" value="Su(sable)-like"/>
</dbReference>
<feature type="zinc finger region" description="C3H1-type" evidence="6">
    <location>
        <begin position="247"/>
        <end position="275"/>
    </location>
</feature>
<evidence type="ECO:0000256" key="3">
    <source>
        <dbReference type="ARBA" id="ARBA00022737"/>
    </source>
</evidence>
<feature type="region of interest" description="Disordered" evidence="7">
    <location>
        <begin position="521"/>
        <end position="550"/>
    </location>
</feature>
<feature type="compositionally biased region" description="Polar residues" evidence="7">
    <location>
        <begin position="767"/>
        <end position="819"/>
    </location>
</feature>
<sequence length="931" mass="102742">MAFANLFAKLSAVDGDEGALTHSGTDGDQKDANKKRKPRDNQSDPHNKKRCWQAQTTGTYNVPFQYDDSKAKPYHSHNTDREYASVNFSMEVMHNRSSRAGHNDMYHQGNSYTAKNTCAVKKQQQQKKKTEWQKNQQQLKNTRKHTNRSGHHHARPTSRKGGGHSKRKGGKEDIQVKPTRFMTQEFKDQNALLVDGRLLCRHFLFGRCIKGDGCQLEHIQGYNDLIKVVCKFYVQGLCTKGENCPYMHKSFPCKFFHRNGKCSQGADCKFSHEPLNEVTKQLLEEVLKRDSDLYELAKKAEQEASGQQVNADKSEVMEISSTPDILLHPVRPNFYNTGETNAEQEALCRTEKLSGIMEEVFPPHTLDTAKPLSSPSTKPNHEEPVCYSVEAVLGSQLFKPFPSFYSTPESQESTPLSVAQPPDSTSDRSEAPYSVGAILRSCKSVENFTSGHTPTPPTAHIITYTPVADCEEVTEPPLKSETQNKKVLYSVCNRNEETNSKEKIFSSLPSLQMHAERITATHPGSTLASGEQKKQGGETKDSQKSTQKVKLHSLSAVLEKSVISKSQGGMKGSTHLLTCSVTGRSERVLTGCSGHPTQLKSHLSALTSNSQASINPLCPSGFSEFKDRCEPTNGTDSGKSIHQIYQHSKMTQSVIEPGTQQYSTEATSEYSSRSAHRSDLSMGCNKTQKRPFYSLFASPITGSLRSTPDPDYSQGLGQFTCSTPQSAHCTSKDIRVETADEPEKTTDGSFLSLFATPLRAPLPCTESQLDYSRTSSSSQESDHSLVNTGHLSPSKQRASNSETALSLQVKTDVRQSSHWPSPHNISPRPKNECKDGSSELENQLTEQLVNPVCSLESESLCEISSSPAPCCNRPDSSTTQAQQQPPNISSHKGSVLKTLFLCLSPFQQDGVQQGSMQISVPPGSRFPSTVP</sequence>
<dbReference type="Pfam" id="PF14608">
    <property type="entry name" value="zf-CCCH_2"/>
    <property type="match status" value="1"/>
</dbReference>
<keyword evidence="2 6" id="KW-0479">Metal-binding</keyword>
<feature type="domain" description="C3H1-type" evidence="8">
    <location>
        <begin position="247"/>
        <end position="275"/>
    </location>
</feature>
<evidence type="ECO:0000256" key="2">
    <source>
        <dbReference type="ARBA" id="ARBA00022723"/>
    </source>
</evidence>
<feature type="compositionally biased region" description="Polar residues" evidence="7">
    <location>
        <begin position="662"/>
        <end position="673"/>
    </location>
</feature>
<protein>
    <submittedName>
        <fullName evidence="9">Uncharacterized LOC113128549</fullName>
    </submittedName>
</protein>
<evidence type="ECO:0000256" key="5">
    <source>
        <dbReference type="ARBA" id="ARBA00022833"/>
    </source>
</evidence>
<feature type="region of interest" description="Disordered" evidence="7">
    <location>
        <begin position="14"/>
        <end position="55"/>
    </location>
</feature>
<dbReference type="Ensembl" id="ENSMAMT00000007875.2">
    <property type="protein sequence ID" value="ENSMAMP00000007663.1"/>
    <property type="gene ID" value="ENSMAMG00000005236.2"/>
</dbReference>
<keyword evidence="1" id="KW-0597">Phosphoprotein</keyword>
<keyword evidence="3" id="KW-0677">Repeat</keyword>
<feature type="domain" description="C3H1-type" evidence="8">
    <location>
        <begin position="199"/>
        <end position="221"/>
    </location>
</feature>
<dbReference type="GO" id="GO:0008270">
    <property type="term" value="F:zinc ion binding"/>
    <property type="evidence" value="ECO:0007669"/>
    <property type="project" value="UniProtKB-KW"/>
</dbReference>
<feature type="compositionally biased region" description="Basic and acidic residues" evidence="7">
    <location>
        <begin position="531"/>
        <end position="543"/>
    </location>
</feature>
<keyword evidence="4 6" id="KW-0863">Zinc-finger</keyword>
<name>A0A3Q3L1C5_9TELE</name>
<proteinExistence type="predicted"/>
<evidence type="ECO:0000313" key="9">
    <source>
        <dbReference type="Ensembl" id="ENSMAMP00000007663.1"/>
    </source>
</evidence>
<evidence type="ECO:0000256" key="4">
    <source>
        <dbReference type="ARBA" id="ARBA00022771"/>
    </source>
</evidence>
<dbReference type="GeneID" id="113128549"/>
<feature type="compositionally biased region" description="Polar residues" evidence="7">
    <location>
        <begin position="404"/>
        <end position="417"/>
    </location>
</feature>
<accession>A0A3Q3L1C5</accession>
<dbReference type="GO" id="GO:0005634">
    <property type="term" value="C:nucleus"/>
    <property type="evidence" value="ECO:0007669"/>
    <property type="project" value="TreeGrafter"/>
</dbReference>
<feature type="domain" description="C3H1-type" evidence="8">
    <location>
        <begin position="224"/>
        <end position="246"/>
    </location>
</feature>
<feature type="zinc finger region" description="C3H1-type" evidence="6">
    <location>
        <begin position="199"/>
        <end position="221"/>
    </location>
</feature>
<dbReference type="PROSITE" id="PS50103">
    <property type="entry name" value="ZF_C3H1"/>
    <property type="match status" value="3"/>
</dbReference>
<dbReference type="PANTHER" id="PTHR13119:SF23">
    <property type="entry name" value="ZINC FINGER CCCH DOMAIN-CONTAINING PROTEIN 4"/>
    <property type="match status" value="1"/>
</dbReference>
<dbReference type="Pfam" id="PF18345">
    <property type="entry name" value="zf_CCCH_4"/>
    <property type="match status" value="1"/>
</dbReference>
<organism evidence="9 10">
    <name type="scientific">Mastacembelus armatus</name>
    <name type="common">zig-zag eel</name>
    <dbReference type="NCBI Taxonomy" id="205130"/>
    <lineage>
        <taxon>Eukaryota</taxon>
        <taxon>Metazoa</taxon>
        <taxon>Chordata</taxon>
        <taxon>Craniata</taxon>
        <taxon>Vertebrata</taxon>
        <taxon>Euteleostomi</taxon>
        <taxon>Actinopterygii</taxon>
        <taxon>Neopterygii</taxon>
        <taxon>Teleostei</taxon>
        <taxon>Neoteleostei</taxon>
        <taxon>Acanthomorphata</taxon>
        <taxon>Anabantaria</taxon>
        <taxon>Synbranchiformes</taxon>
        <taxon>Mastacembelidae</taxon>
        <taxon>Mastacembelus</taxon>
    </lineage>
</organism>
<feature type="zinc finger region" description="C3H1-type" evidence="6">
    <location>
        <begin position="224"/>
        <end position="246"/>
    </location>
</feature>
<dbReference type="PANTHER" id="PTHR13119">
    <property type="entry name" value="ZINC FINGER CCCH DOMAIN-CONTAINING PROTEI"/>
    <property type="match status" value="1"/>
</dbReference>
<dbReference type="Proteomes" id="UP000261640">
    <property type="component" value="Unplaced"/>
</dbReference>
<reference evidence="9" key="2">
    <citation type="submission" date="2025-09" db="UniProtKB">
        <authorList>
            <consortium name="Ensembl"/>
        </authorList>
    </citation>
    <scope>IDENTIFICATION</scope>
</reference>
<feature type="region of interest" description="Disordered" evidence="7">
    <location>
        <begin position="404"/>
        <end position="432"/>
    </location>
</feature>
<feature type="compositionally biased region" description="Polar residues" evidence="7">
    <location>
        <begin position="874"/>
        <end position="890"/>
    </location>
</feature>
<keyword evidence="10" id="KW-1185">Reference proteome</keyword>
<feature type="compositionally biased region" description="Basic residues" evidence="7">
    <location>
        <begin position="141"/>
        <end position="169"/>
    </location>
</feature>
<dbReference type="SMART" id="SM00356">
    <property type="entry name" value="ZnF_C3H1"/>
    <property type="match status" value="3"/>
</dbReference>